<protein>
    <recommendedName>
        <fullName evidence="3">Class I lanthipeptide</fullName>
    </recommendedName>
</protein>
<dbReference type="Proteomes" id="UP000637774">
    <property type="component" value="Unassembled WGS sequence"/>
</dbReference>
<reference evidence="2" key="1">
    <citation type="journal article" date="2019" name="Int. J. Syst. Evol. Microbiol.">
        <title>The Global Catalogue of Microorganisms (GCM) 10K type strain sequencing project: providing services to taxonomists for standard genome sequencing and annotation.</title>
        <authorList>
            <consortium name="The Broad Institute Genomics Platform"/>
            <consortium name="The Broad Institute Genome Sequencing Center for Infectious Disease"/>
            <person name="Wu L."/>
            <person name="Ma J."/>
        </authorList>
    </citation>
    <scope>NUCLEOTIDE SEQUENCE [LARGE SCALE GENOMIC DNA]</scope>
    <source>
        <strain evidence="2">CGMCC 1.14966</strain>
    </source>
</reference>
<evidence type="ECO:0000313" key="2">
    <source>
        <dbReference type="Proteomes" id="UP000637774"/>
    </source>
</evidence>
<organism evidence="1 2">
    <name type="scientific">Hymenobacter frigidus</name>
    <dbReference type="NCBI Taxonomy" id="1524095"/>
    <lineage>
        <taxon>Bacteria</taxon>
        <taxon>Pseudomonadati</taxon>
        <taxon>Bacteroidota</taxon>
        <taxon>Cytophagia</taxon>
        <taxon>Cytophagales</taxon>
        <taxon>Hymenobacteraceae</taxon>
        <taxon>Hymenobacter</taxon>
    </lineage>
</organism>
<comment type="caution">
    <text evidence="1">The sequence shown here is derived from an EMBL/GenBank/DDBJ whole genome shotgun (WGS) entry which is preliminary data.</text>
</comment>
<accession>A0ABQ2AKC9</accession>
<sequence>MKKQAIKLDKALSLDKETIAKLNEDQLGTLEGGMVAGTTVTCNGPVEAFAEMASCTACSCNH</sequence>
<dbReference type="RefSeq" id="WP_188563908.1">
    <property type="nucleotide sequence ID" value="NZ_BMGY01000083.1"/>
</dbReference>
<proteinExistence type="predicted"/>
<dbReference type="InterPro" id="IPR058238">
    <property type="entry name" value="Lant_leader_dom"/>
</dbReference>
<keyword evidence="2" id="KW-1185">Reference proteome</keyword>
<name>A0ABQ2AKC9_9BACT</name>
<dbReference type="NCBIfam" id="NF038153">
    <property type="entry name" value="lant_leader_L1a"/>
    <property type="match status" value="1"/>
</dbReference>
<evidence type="ECO:0000313" key="1">
    <source>
        <dbReference type="EMBL" id="GGH91703.1"/>
    </source>
</evidence>
<dbReference type="EMBL" id="BMGY01000083">
    <property type="protein sequence ID" value="GGH91703.1"/>
    <property type="molecule type" value="Genomic_DNA"/>
</dbReference>
<gene>
    <name evidence="1" type="ORF">GCM10011495_40390</name>
</gene>
<evidence type="ECO:0008006" key="3">
    <source>
        <dbReference type="Google" id="ProtNLM"/>
    </source>
</evidence>